<organism evidence="1 2">
    <name type="scientific">Scortum barcoo</name>
    <name type="common">barcoo grunter</name>
    <dbReference type="NCBI Taxonomy" id="214431"/>
    <lineage>
        <taxon>Eukaryota</taxon>
        <taxon>Metazoa</taxon>
        <taxon>Chordata</taxon>
        <taxon>Craniata</taxon>
        <taxon>Vertebrata</taxon>
        <taxon>Euteleostomi</taxon>
        <taxon>Actinopterygii</taxon>
        <taxon>Neopterygii</taxon>
        <taxon>Teleostei</taxon>
        <taxon>Neoteleostei</taxon>
        <taxon>Acanthomorphata</taxon>
        <taxon>Eupercaria</taxon>
        <taxon>Centrarchiformes</taxon>
        <taxon>Terapontoidei</taxon>
        <taxon>Terapontidae</taxon>
        <taxon>Scortum</taxon>
    </lineage>
</organism>
<protein>
    <submittedName>
        <fullName evidence="1">Uncharacterized protein</fullName>
    </submittedName>
</protein>
<name>A0ACB8VUD4_9TELE</name>
<gene>
    <name evidence="1" type="ORF">L3Q82_002659</name>
</gene>
<evidence type="ECO:0000313" key="2">
    <source>
        <dbReference type="Proteomes" id="UP000831701"/>
    </source>
</evidence>
<evidence type="ECO:0000313" key="1">
    <source>
        <dbReference type="EMBL" id="KAI3359116.1"/>
    </source>
</evidence>
<dbReference type="EMBL" id="CM041547">
    <property type="protein sequence ID" value="KAI3359116.1"/>
    <property type="molecule type" value="Genomic_DNA"/>
</dbReference>
<dbReference type="Proteomes" id="UP000831701">
    <property type="component" value="Chromosome 17"/>
</dbReference>
<sequence>MSCASVNISSGNLASVALPFVSIEQDTLSYVPWSHNAHDDPYGLSSCAQSNIKIRKPTDSTDCDGETDLQGLVSNILDEADSQDSFYSEGNLPTCNPVWSPKTLREELLQYFQSEAKTQSNPTFPPNYVSREALSKAQGPSVDKDVEDFCQQSSGLSINQWLFNLPNGDRDSYTLRPQKLPPGLPVPNTGNTYVSQIQQSKYNSTSASKDRGNSQPMNNFPDLSDVFKSEINNQCFHPYYEDHYIQSTAKPTSNEPYVPQDINQLVSSLQSFMAGEHDSLFRGDFPNVHRQTTGMHHEDSTLDQWKNTSLAMQTQKQLVGEFGAAQMERNGGVRKQTFNCDAFQDPPGFSPQNGEYFQQPKPFSASLNLPNQYQSKMAMQRENTSLPINVSMNQFSQHHVQQGQMQSKIKPQIQKEKKRMHMPGFLGEGFSTRPVANTNMRGGHKKQAFSQNLYFDHMQPQRYDGENSMVSTGNTQQLMQLMYPVNDPRRHSSMPISFI</sequence>
<comment type="caution">
    <text evidence="1">The sequence shown here is derived from an EMBL/GenBank/DDBJ whole genome shotgun (WGS) entry which is preliminary data.</text>
</comment>
<proteinExistence type="predicted"/>
<accession>A0ACB8VUD4</accession>
<reference evidence="1" key="1">
    <citation type="submission" date="2022-04" db="EMBL/GenBank/DDBJ databases">
        <title>Jade perch genome.</title>
        <authorList>
            <person name="Chao B."/>
        </authorList>
    </citation>
    <scope>NUCLEOTIDE SEQUENCE</scope>
    <source>
        <strain evidence="1">CB-2022</strain>
    </source>
</reference>
<keyword evidence="2" id="KW-1185">Reference proteome</keyword>